<dbReference type="AlphaFoldDB" id="A0A0J8QW89"/>
<accession>A0A0J8QW89</accession>
<feature type="domain" description="HAM1-like N-terminal" evidence="2">
    <location>
        <begin position="26"/>
        <end position="190"/>
    </location>
</feature>
<proteinExistence type="predicted"/>
<dbReference type="PANTHER" id="PTHR31138">
    <property type="entry name" value="CHROMOSOME 19, WHOLE GENOME SHOTGUN SEQUENCE"/>
    <property type="match status" value="1"/>
</dbReference>
<feature type="region of interest" description="Disordered" evidence="1">
    <location>
        <begin position="184"/>
        <end position="217"/>
    </location>
</feature>
<feature type="domain" description="HAM1-like N-terminal" evidence="2">
    <location>
        <begin position="196"/>
        <end position="509"/>
    </location>
</feature>
<sequence length="677" mass="76608">MLSCCKPRRPRHGETEPLLPQHESNTSLQRDLQEKLHGYEMLRAVYSGFMPSSAQIVSHLRALLVSDLLNPDNPTLSSSGRQLAQDCRAWLRVFIQVLREKNGDDQLQEVIWNLSRSKVSVDTARLAGTASSAKAQADTAAAYESLRTITSLLMTNADFRLLVGDLTTVSRQIFADTASSVSTTAAHVSEEVEPSERQKNVIGADGSQEEQRPTGDDVAQEAGRIADTAKNAVKQTGRDAVDSMKRNLAEKQKESLLHRIKQTVDSLRKREDYSNSADTISRIIQHYSMIYYRATGSMAIDIEENIETNPEFAKTMRKLWSFLSSFGCQEDWSLLEQKFQKLMENYQDDERFKETFENIGFTLFSLLTNPGFYDSADTSIGSLREKLKDASTDSDQSLVDFYDQLKQAFYSASQDESIARLVAATKKVAGHLVAAFREEGSRLPADALHIFLPLLIRAVQHIPIPRLEMSVPEMDLLLENVILEPGHTLHSSSFLPYRILLTTTNSLELRKTHSKETTSDMTNIVNKSSWAFLWWMMKPFVKHMVRRTIEKKIAEQIVATARAVNRELVFMRERLRAARISDPDNFANFVRAVLTRMTPQSDPDVYTRVGIDAHRKGIFKDVYTPASLMKIWHEEGERAGEIVDAGDESGGIGLTWRNRIFDYSPSRRHSRQPSQTF</sequence>
<dbReference type="PANTHER" id="PTHR31138:SF4">
    <property type="entry name" value="DUF5923 DOMAIN-CONTAINING PROTEIN"/>
    <property type="match status" value="1"/>
</dbReference>
<name>A0A0J8QW89_COCIT</name>
<organism evidence="3 4">
    <name type="scientific">Coccidioides immitis RMSCC 3703</name>
    <dbReference type="NCBI Taxonomy" id="454286"/>
    <lineage>
        <taxon>Eukaryota</taxon>
        <taxon>Fungi</taxon>
        <taxon>Dikarya</taxon>
        <taxon>Ascomycota</taxon>
        <taxon>Pezizomycotina</taxon>
        <taxon>Eurotiomycetes</taxon>
        <taxon>Eurotiomycetidae</taxon>
        <taxon>Onygenales</taxon>
        <taxon>Onygenaceae</taxon>
        <taxon>Coccidioides</taxon>
    </lineage>
</organism>
<dbReference type="STRING" id="454286.A0A0J8QW89"/>
<evidence type="ECO:0000259" key="2">
    <source>
        <dbReference type="Pfam" id="PF19343"/>
    </source>
</evidence>
<protein>
    <recommendedName>
        <fullName evidence="2">HAM1-like N-terminal domain-containing protein</fullName>
    </recommendedName>
</protein>
<dbReference type="Pfam" id="PF19343">
    <property type="entry name" value="HAM1_N"/>
    <property type="match status" value="2"/>
</dbReference>
<evidence type="ECO:0000256" key="1">
    <source>
        <dbReference type="SAM" id="MobiDB-lite"/>
    </source>
</evidence>
<dbReference type="Proteomes" id="UP000054559">
    <property type="component" value="Unassembled WGS sequence"/>
</dbReference>
<reference evidence="4" key="1">
    <citation type="journal article" date="2010" name="Genome Res.">
        <title>Population genomic sequencing of Coccidioides fungi reveals recent hybridization and transposon control.</title>
        <authorList>
            <person name="Neafsey D.E."/>
            <person name="Barker B.M."/>
            <person name="Sharpton T.J."/>
            <person name="Stajich J.E."/>
            <person name="Park D.J."/>
            <person name="Whiston E."/>
            <person name="Hung C.-Y."/>
            <person name="McMahan C."/>
            <person name="White J."/>
            <person name="Sykes S."/>
            <person name="Heiman D."/>
            <person name="Young S."/>
            <person name="Zeng Q."/>
            <person name="Abouelleil A."/>
            <person name="Aftuck L."/>
            <person name="Bessette D."/>
            <person name="Brown A."/>
            <person name="FitzGerald M."/>
            <person name="Lui A."/>
            <person name="Macdonald J.P."/>
            <person name="Priest M."/>
            <person name="Orbach M.J."/>
            <person name="Galgiani J.N."/>
            <person name="Kirkland T.N."/>
            <person name="Cole G.T."/>
            <person name="Birren B.W."/>
            <person name="Henn M.R."/>
            <person name="Taylor J.W."/>
            <person name="Rounsley S.D."/>
        </authorList>
    </citation>
    <scope>NUCLEOTIDE SEQUENCE [LARGE SCALE GENOMIC DNA]</scope>
    <source>
        <strain evidence="4">RMSCC 3703</strain>
    </source>
</reference>
<dbReference type="OrthoDB" id="5407957at2759"/>
<evidence type="ECO:0000313" key="3">
    <source>
        <dbReference type="EMBL" id="KMU75573.1"/>
    </source>
</evidence>
<feature type="compositionally biased region" description="Basic residues" evidence="1">
    <location>
        <begin position="1"/>
        <end position="11"/>
    </location>
</feature>
<evidence type="ECO:0000313" key="4">
    <source>
        <dbReference type="Proteomes" id="UP000054559"/>
    </source>
</evidence>
<feature type="region of interest" description="Disordered" evidence="1">
    <location>
        <begin position="1"/>
        <end position="27"/>
    </location>
</feature>
<feature type="compositionally biased region" description="Basic and acidic residues" evidence="1">
    <location>
        <begin position="188"/>
        <end position="199"/>
    </location>
</feature>
<gene>
    <name evidence="3" type="ORF">CISG_04976</name>
</gene>
<dbReference type="InterPro" id="IPR045967">
    <property type="entry name" value="HAM1-like_N"/>
</dbReference>
<dbReference type="EMBL" id="DS268141">
    <property type="protein sequence ID" value="KMU75573.1"/>
    <property type="molecule type" value="Genomic_DNA"/>
</dbReference>